<sequence>MTTSLTQVFESIASTYLSREEVARTKLADCLTDLGQAVDTSRVRSAMEAAAEALPFRQVLAHAETAGLREALADMRKTLTRQLLTRSPGSSTCQIRNEAARMEIDAAQHFLATTDGLLERFADAPAEAIPQAEPEPAPAPAPVDVPKATQAQKRTLEAIRDNGVKLQEMKVGQAIVQVTNGTKPRKDMVEFAISQGWATKDTSTSLYVGQKVQLTALGEAILAG</sequence>
<accession>A0ABQ3CH38</accession>
<proteinExistence type="predicted"/>
<dbReference type="EMBL" id="BMVN01000003">
    <property type="protein sequence ID" value="GHA08837.1"/>
    <property type="molecule type" value="Genomic_DNA"/>
</dbReference>
<dbReference type="RefSeq" id="WP_189882879.1">
    <property type="nucleotide sequence ID" value="NZ_BMVN01000003.1"/>
</dbReference>
<protein>
    <submittedName>
        <fullName evidence="1">Uncharacterized protein</fullName>
    </submittedName>
</protein>
<name>A0ABQ3CH38_9ACTN</name>
<evidence type="ECO:0000313" key="1">
    <source>
        <dbReference type="EMBL" id="GHA08837.1"/>
    </source>
</evidence>
<gene>
    <name evidence="1" type="ORF">GCM10010345_11510</name>
</gene>
<organism evidence="1 2">
    <name type="scientific">Streptomyces canarius</name>
    <dbReference type="NCBI Taxonomy" id="285453"/>
    <lineage>
        <taxon>Bacteria</taxon>
        <taxon>Bacillati</taxon>
        <taxon>Actinomycetota</taxon>
        <taxon>Actinomycetes</taxon>
        <taxon>Kitasatosporales</taxon>
        <taxon>Streptomycetaceae</taxon>
        <taxon>Streptomyces</taxon>
    </lineage>
</organism>
<comment type="caution">
    <text evidence="1">The sequence shown here is derived from an EMBL/GenBank/DDBJ whole genome shotgun (WGS) entry which is preliminary data.</text>
</comment>
<reference evidence="2" key="1">
    <citation type="journal article" date="2019" name="Int. J. Syst. Evol. Microbiol.">
        <title>The Global Catalogue of Microorganisms (GCM) 10K type strain sequencing project: providing services to taxonomists for standard genome sequencing and annotation.</title>
        <authorList>
            <consortium name="The Broad Institute Genomics Platform"/>
            <consortium name="The Broad Institute Genome Sequencing Center for Infectious Disease"/>
            <person name="Wu L."/>
            <person name="Ma J."/>
        </authorList>
    </citation>
    <scope>NUCLEOTIDE SEQUENCE [LARGE SCALE GENOMIC DNA]</scope>
    <source>
        <strain evidence="2">JCM 4733</strain>
    </source>
</reference>
<evidence type="ECO:0000313" key="2">
    <source>
        <dbReference type="Proteomes" id="UP000653644"/>
    </source>
</evidence>
<keyword evidence="2" id="KW-1185">Reference proteome</keyword>
<dbReference type="Proteomes" id="UP000653644">
    <property type="component" value="Unassembled WGS sequence"/>
</dbReference>